<dbReference type="GO" id="GO:0003908">
    <property type="term" value="F:methylated-DNA-[protein]-cysteine S-methyltransferase activity"/>
    <property type="evidence" value="ECO:0007669"/>
    <property type="project" value="UniProtKB-EC"/>
</dbReference>
<dbReference type="InterPro" id="IPR036388">
    <property type="entry name" value="WH-like_DNA-bd_sf"/>
</dbReference>
<evidence type="ECO:0000256" key="3">
    <source>
        <dbReference type="ARBA" id="ARBA00011918"/>
    </source>
</evidence>
<comment type="similarity">
    <text evidence="2">Belongs to the MGMT family.</text>
</comment>
<gene>
    <name evidence="10" type="ORF">NSA47_14080</name>
</gene>
<evidence type="ECO:0000256" key="1">
    <source>
        <dbReference type="ARBA" id="ARBA00001286"/>
    </source>
</evidence>
<keyword evidence="4 10" id="KW-0489">Methyltransferase</keyword>
<dbReference type="SUPFAM" id="SSF46767">
    <property type="entry name" value="Methylated DNA-protein cysteine methyltransferase, C-terminal domain"/>
    <property type="match status" value="1"/>
</dbReference>
<reference evidence="10" key="1">
    <citation type="submission" date="2022-07" db="EMBL/GenBank/DDBJ databases">
        <title>Enhanced cultured diversity of the mouse gut microbiota enables custom-made synthetic communities.</title>
        <authorList>
            <person name="Afrizal A."/>
        </authorList>
    </citation>
    <scope>NUCLEOTIDE SEQUENCE</scope>
    <source>
        <strain evidence="10">DSM 28593</strain>
    </source>
</reference>
<keyword evidence="7" id="KW-0234">DNA repair</keyword>
<evidence type="ECO:0000256" key="8">
    <source>
        <dbReference type="ARBA" id="ARBA00049348"/>
    </source>
</evidence>
<protein>
    <recommendedName>
        <fullName evidence="3">methylated-DNA--[protein]-cysteine S-methyltransferase</fullName>
        <ecNumber evidence="3">2.1.1.63</ecNumber>
    </recommendedName>
</protein>
<dbReference type="EMBL" id="JANKAS010000019">
    <property type="protein sequence ID" value="MCR1900093.1"/>
    <property type="molecule type" value="Genomic_DNA"/>
</dbReference>
<evidence type="ECO:0000313" key="11">
    <source>
        <dbReference type="Proteomes" id="UP001205748"/>
    </source>
</evidence>
<comment type="catalytic activity">
    <reaction evidence="1">
        <text>a 4-O-methyl-thymidine in DNA + L-cysteinyl-[protein] = a thymidine in DNA + S-methyl-L-cysteinyl-[protein]</text>
        <dbReference type="Rhea" id="RHEA:53428"/>
        <dbReference type="Rhea" id="RHEA-COMP:10131"/>
        <dbReference type="Rhea" id="RHEA-COMP:10132"/>
        <dbReference type="Rhea" id="RHEA-COMP:13555"/>
        <dbReference type="Rhea" id="RHEA-COMP:13556"/>
        <dbReference type="ChEBI" id="CHEBI:29950"/>
        <dbReference type="ChEBI" id="CHEBI:82612"/>
        <dbReference type="ChEBI" id="CHEBI:137386"/>
        <dbReference type="ChEBI" id="CHEBI:137387"/>
        <dbReference type="EC" id="2.1.1.63"/>
    </reaction>
</comment>
<proteinExistence type="inferred from homology"/>
<dbReference type="Proteomes" id="UP001205748">
    <property type="component" value="Unassembled WGS sequence"/>
</dbReference>
<dbReference type="Pfam" id="PF01035">
    <property type="entry name" value="DNA_binding_1"/>
    <property type="match status" value="1"/>
</dbReference>
<dbReference type="InterPro" id="IPR036217">
    <property type="entry name" value="MethylDNA_cys_MeTrfase_DNAb"/>
</dbReference>
<evidence type="ECO:0000256" key="6">
    <source>
        <dbReference type="ARBA" id="ARBA00022763"/>
    </source>
</evidence>
<dbReference type="EC" id="2.1.1.63" evidence="3"/>
<dbReference type="Gene3D" id="1.10.10.10">
    <property type="entry name" value="Winged helix-like DNA-binding domain superfamily/Winged helix DNA-binding domain"/>
    <property type="match status" value="1"/>
</dbReference>
<feature type="domain" description="Methylated-DNA-[protein]-cysteine S-methyltransferase DNA binding" evidence="9">
    <location>
        <begin position="70"/>
        <end position="149"/>
    </location>
</feature>
<dbReference type="RefSeq" id="WP_257533070.1">
    <property type="nucleotide sequence ID" value="NZ_JANKAS010000019.1"/>
</dbReference>
<keyword evidence="6" id="KW-0227">DNA damage</keyword>
<dbReference type="InterPro" id="IPR001497">
    <property type="entry name" value="MethylDNA_cys_MeTrfase_AS"/>
</dbReference>
<organism evidence="10 11">
    <name type="scientific">Irregularibacter muris</name>
    <dbReference type="NCBI Taxonomy" id="1796619"/>
    <lineage>
        <taxon>Bacteria</taxon>
        <taxon>Bacillati</taxon>
        <taxon>Bacillota</taxon>
        <taxon>Clostridia</taxon>
        <taxon>Eubacteriales</taxon>
        <taxon>Eubacteriaceae</taxon>
        <taxon>Irregularibacter</taxon>
    </lineage>
</organism>
<evidence type="ECO:0000256" key="2">
    <source>
        <dbReference type="ARBA" id="ARBA00008711"/>
    </source>
</evidence>
<name>A0AAE3L4H8_9FIRM</name>
<evidence type="ECO:0000256" key="4">
    <source>
        <dbReference type="ARBA" id="ARBA00022603"/>
    </source>
</evidence>
<keyword evidence="11" id="KW-1185">Reference proteome</keyword>
<dbReference type="InterPro" id="IPR014048">
    <property type="entry name" value="MethylDNA_cys_MeTrfase_DNA-bd"/>
</dbReference>
<keyword evidence="5 10" id="KW-0808">Transferase</keyword>
<dbReference type="AlphaFoldDB" id="A0AAE3L4H8"/>
<sequence>MIKYAFYNFKFGFLKIGYRDKVILSIEKVNRIEEDGERSKLSDLAYSQICEYLEGVRKSFDFQYAVYGTKFQEKVWDALGKIPYGETRTYKEIAEMISSPKASRAVGIANNKNPIIIVIPCHRVIKTDGSLAGYVGGLDMKKTLLKIEKGDEANA</sequence>
<comment type="catalytic activity">
    <reaction evidence="8">
        <text>a 6-O-methyl-2'-deoxyguanosine in DNA + L-cysteinyl-[protein] = S-methyl-L-cysteinyl-[protein] + a 2'-deoxyguanosine in DNA</text>
        <dbReference type="Rhea" id="RHEA:24000"/>
        <dbReference type="Rhea" id="RHEA-COMP:10131"/>
        <dbReference type="Rhea" id="RHEA-COMP:10132"/>
        <dbReference type="Rhea" id="RHEA-COMP:11367"/>
        <dbReference type="Rhea" id="RHEA-COMP:11368"/>
        <dbReference type="ChEBI" id="CHEBI:29950"/>
        <dbReference type="ChEBI" id="CHEBI:82612"/>
        <dbReference type="ChEBI" id="CHEBI:85445"/>
        <dbReference type="ChEBI" id="CHEBI:85448"/>
        <dbReference type="EC" id="2.1.1.63"/>
    </reaction>
</comment>
<dbReference type="GO" id="GO:0032259">
    <property type="term" value="P:methylation"/>
    <property type="evidence" value="ECO:0007669"/>
    <property type="project" value="UniProtKB-KW"/>
</dbReference>
<evidence type="ECO:0000313" key="10">
    <source>
        <dbReference type="EMBL" id="MCR1900093.1"/>
    </source>
</evidence>
<dbReference type="GO" id="GO:0006281">
    <property type="term" value="P:DNA repair"/>
    <property type="evidence" value="ECO:0007669"/>
    <property type="project" value="UniProtKB-KW"/>
</dbReference>
<dbReference type="FunFam" id="1.10.10.10:FF:000214">
    <property type="entry name" value="Methylated-DNA--protein-cysteine methyltransferase"/>
    <property type="match status" value="1"/>
</dbReference>
<dbReference type="PANTHER" id="PTHR10815:SF13">
    <property type="entry name" value="METHYLATED-DNA--PROTEIN-CYSTEINE METHYLTRANSFERASE"/>
    <property type="match status" value="1"/>
</dbReference>
<evidence type="ECO:0000259" key="9">
    <source>
        <dbReference type="Pfam" id="PF01035"/>
    </source>
</evidence>
<evidence type="ECO:0000256" key="5">
    <source>
        <dbReference type="ARBA" id="ARBA00022679"/>
    </source>
</evidence>
<comment type="caution">
    <text evidence="10">The sequence shown here is derived from an EMBL/GenBank/DDBJ whole genome shotgun (WGS) entry which is preliminary data.</text>
</comment>
<dbReference type="PANTHER" id="PTHR10815">
    <property type="entry name" value="METHYLATED-DNA--PROTEIN-CYSTEINE METHYLTRANSFERASE"/>
    <property type="match status" value="1"/>
</dbReference>
<dbReference type="PROSITE" id="PS00374">
    <property type="entry name" value="MGMT"/>
    <property type="match status" value="1"/>
</dbReference>
<dbReference type="CDD" id="cd06445">
    <property type="entry name" value="ATase"/>
    <property type="match status" value="1"/>
</dbReference>
<accession>A0AAE3L4H8</accession>
<dbReference type="NCBIfam" id="TIGR00589">
    <property type="entry name" value="ogt"/>
    <property type="match status" value="1"/>
</dbReference>
<evidence type="ECO:0000256" key="7">
    <source>
        <dbReference type="ARBA" id="ARBA00023204"/>
    </source>
</evidence>